<keyword evidence="3" id="KW-1185">Reference proteome</keyword>
<dbReference type="AlphaFoldDB" id="A0A9P8VX41"/>
<dbReference type="Proteomes" id="UP000777438">
    <property type="component" value="Unassembled WGS sequence"/>
</dbReference>
<reference evidence="2 3" key="1">
    <citation type="journal article" date="2021" name="Nat. Commun.">
        <title>Genetic determinants of endophytism in the Arabidopsis root mycobiome.</title>
        <authorList>
            <person name="Mesny F."/>
            <person name="Miyauchi S."/>
            <person name="Thiergart T."/>
            <person name="Pickel B."/>
            <person name="Atanasova L."/>
            <person name="Karlsson M."/>
            <person name="Huettel B."/>
            <person name="Barry K.W."/>
            <person name="Haridas S."/>
            <person name="Chen C."/>
            <person name="Bauer D."/>
            <person name="Andreopoulos W."/>
            <person name="Pangilinan J."/>
            <person name="LaButti K."/>
            <person name="Riley R."/>
            <person name="Lipzen A."/>
            <person name="Clum A."/>
            <person name="Drula E."/>
            <person name="Henrissat B."/>
            <person name="Kohler A."/>
            <person name="Grigoriev I.V."/>
            <person name="Martin F.M."/>
            <person name="Hacquard S."/>
        </authorList>
    </citation>
    <scope>NUCLEOTIDE SEQUENCE [LARGE SCALE GENOMIC DNA]</scope>
    <source>
        <strain evidence="2 3">MPI-CAGE-CH-0241</strain>
    </source>
</reference>
<evidence type="ECO:0000256" key="1">
    <source>
        <dbReference type="SAM" id="MobiDB-lite"/>
    </source>
</evidence>
<comment type="caution">
    <text evidence="2">The sequence shown here is derived from an EMBL/GenBank/DDBJ whole genome shotgun (WGS) entry which is preliminary data.</text>
</comment>
<protein>
    <recommendedName>
        <fullName evidence="4">F-box domain-containing protein</fullName>
    </recommendedName>
</protein>
<name>A0A9P8VX41_9HYPO</name>
<accession>A0A9P8VX41</accession>
<gene>
    <name evidence="2" type="ORF">B0T10DRAFT_520153</name>
</gene>
<organism evidence="2 3">
    <name type="scientific">Thelonectria olida</name>
    <dbReference type="NCBI Taxonomy" id="1576542"/>
    <lineage>
        <taxon>Eukaryota</taxon>
        <taxon>Fungi</taxon>
        <taxon>Dikarya</taxon>
        <taxon>Ascomycota</taxon>
        <taxon>Pezizomycotina</taxon>
        <taxon>Sordariomycetes</taxon>
        <taxon>Hypocreomycetidae</taxon>
        <taxon>Hypocreales</taxon>
        <taxon>Nectriaceae</taxon>
        <taxon>Thelonectria</taxon>
    </lineage>
</organism>
<dbReference type="EMBL" id="JAGPYM010000029">
    <property type="protein sequence ID" value="KAH6879522.1"/>
    <property type="molecule type" value="Genomic_DNA"/>
</dbReference>
<evidence type="ECO:0000313" key="2">
    <source>
        <dbReference type="EMBL" id="KAH6879522.1"/>
    </source>
</evidence>
<dbReference type="OrthoDB" id="5427399at2759"/>
<evidence type="ECO:0008006" key="4">
    <source>
        <dbReference type="Google" id="ProtNLM"/>
    </source>
</evidence>
<sequence>MALITSLSQDLLIEIIEDDDITQADVIALRLSCIALSKPATIVLFHRIRISQLRHDRDAFLSICRSPHLAQYVRELEWQEVSWYPGYFRRIPRVPCVHHIPDLLTEPTEDDIEATCDMLDALSVDLLWLPIVPYGLPDLVDSRVEAQRREAIAQFRDEFDEVVKLLPNLRTVISRTMPPERTFDWCEYPIQTELFQTHNPDDLTAVPPHSNDGLFLFLLPAMERSALHITRLLWEDGSPGASYLRPSCPEAFRRLDTMSISLIPMKGQRYDNLTTNLEAATSVRNLSLGLEYVQNERGPEHLQLTLLRFSLEDKCTRWSQLHSLSLVSMPLVRSALVGIVRPNAETLSHLYLCDCQLDLSVMKRLSEIPALRLKSLRVVEHDYPQQLIAEDELLCFINKEPTSRYPNTPFATLETLKVTFATTTSDGVRQYGSGDDDEQQSVYSDADSEDSHDVRLRTAPKWTWGRYFHEDRDGQVFYFQVPDSQPGGHPTINWKFTSRDGQVGIGSHPLEFFDDWDPEAGDIEEPVPYCTDLYEFLNERVVSGGVLERFLGPTVAKTLFQLRPPEGAIKYDEREAESAEAYED</sequence>
<feature type="region of interest" description="Disordered" evidence="1">
    <location>
        <begin position="427"/>
        <end position="450"/>
    </location>
</feature>
<evidence type="ECO:0000313" key="3">
    <source>
        <dbReference type="Proteomes" id="UP000777438"/>
    </source>
</evidence>
<proteinExistence type="predicted"/>